<gene>
    <name evidence="2" type="ORF">HMPREF1535_04864</name>
</gene>
<dbReference type="InterPro" id="IPR007712">
    <property type="entry name" value="RelE/ParE_toxin"/>
</dbReference>
<dbReference type="Proteomes" id="UP000033047">
    <property type="component" value="Unassembled WGS sequence"/>
</dbReference>
<dbReference type="RefSeq" id="WP_046147804.1">
    <property type="nucleotide sequence ID" value="NZ_KQ033914.1"/>
</dbReference>
<evidence type="ECO:0000256" key="1">
    <source>
        <dbReference type="ARBA" id="ARBA00022649"/>
    </source>
</evidence>
<dbReference type="InterPro" id="IPR035093">
    <property type="entry name" value="RelE/ParE_toxin_dom_sf"/>
</dbReference>
<dbReference type="Pfam" id="PF05016">
    <property type="entry name" value="ParE_toxin"/>
    <property type="match status" value="1"/>
</dbReference>
<comment type="caution">
    <text evidence="2">The sequence shown here is derived from an EMBL/GenBank/DDBJ whole genome shotgun (WGS) entry which is preliminary data.</text>
</comment>
<dbReference type="GeneID" id="69978985"/>
<dbReference type="STRING" id="927665.HMPREF1535_04864"/>
<evidence type="ECO:0008006" key="4">
    <source>
        <dbReference type="Google" id="ProtNLM"/>
    </source>
</evidence>
<evidence type="ECO:0000313" key="3">
    <source>
        <dbReference type="Proteomes" id="UP000033047"/>
    </source>
</evidence>
<dbReference type="AlphaFoldDB" id="A0A0F5IJT6"/>
<sequence>MQIKLKWLPRAIALLDDIYEYYSEKSERSAIRIYNKLLDSAEPLKTFPYAGISEPLLEEFPQNFRSLVVEKHFKLIYTISPTLIEIHAIWDCRQDNWRLKEMFHR</sequence>
<dbReference type="PATRIC" id="fig|927665.4.peg.4989"/>
<reference evidence="2 3" key="1">
    <citation type="submission" date="2013-04" db="EMBL/GenBank/DDBJ databases">
        <title>The Genome Sequence of Parabacteroides goldsteinii DSM 19448.</title>
        <authorList>
            <consortium name="The Broad Institute Genomics Platform"/>
            <person name="Earl A."/>
            <person name="Ward D."/>
            <person name="Feldgarden M."/>
            <person name="Gevers D."/>
            <person name="Martens E."/>
            <person name="Sakamoto M."/>
            <person name="Benno Y."/>
            <person name="Song Y."/>
            <person name="Liu C."/>
            <person name="Lee J."/>
            <person name="Bolanos M."/>
            <person name="Vaisanen M.L."/>
            <person name="Finegold S.M."/>
            <person name="Walker B."/>
            <person name="Young S."/>
            <person name="Zeng Q."/>
            <person name="Gargeya S."/>
            <person name="Fitzgerald M."/>
            <person name="Haas B."/>
            <person name="Abouelleil A."/>
            <person name="Allen A.W."/>
            <person name="Alvarado L."/>
            <person name="Arachchi H.M."/>
            <person name="Berlin A.M."/>
            <person name="Chapman S.B."/>
            <person name="Gainer-Dewar J."/>
            <person name="Goldberg J."/>
            <person name="Griggs A."/>
            <person name="Gujja S."/>
            <person name="Hansen M."/>
            <person name="Howarth C."/>
            <person name="Imamovic A."/>
            <person name="Ireland A."/>
            <person name="Larimer J."/>
            <person name="McCowan C."/>
            <person name="Murphy C."/>
            <person name="Pearson M."/>
            <person name="Poon T.W."/>
            <person name="Priest M."/>
            <person name="Roberts A."/>
            <person name="Saif S."/>
            <person name="Shea T."/>
            <person name="Sisk P."/>
            <person name="Sykes S."/>
            <person name="Wortman J."/>
            <person name="Nusbaum C."/>
            <person name="Birren B."/>
        </authorList>
    </citation>
    <scope>NUCLEOTIDE SEQUENCE [LARGE SCALE GENOMIC DNA]</scope>
    <source>
        <strain evidence="2 3">DSM 19448</strain>
    </source>
</reference>
<dbReference type="Gene3D" id="3.30.2310.20">
    <property type="entry name" value="RelE-like"/>
    <property type="match status" value="1"/>
</dbReference>
<dbReference type="HOGENOM" id="CLU_147162_8_2_10"/>
<name>A0A0F5IJT6_9BACT</name>
<accession>A0A0F5IJT6</accession>
<protein>
    <recommendedName>
        <fullName evidence="4">RelE/StbE family addiction module toxin</fullName>
    </recommendedName>
</protein>
<dbReference type="EMBL" id="AQHV01000028">
    <property type="protein sequence ID" value="KKB45580.1"/>
    <property type="molecule type" value="Genomic_DNA"/>
</dbReference>
<proteinExistence type="predicted"/>
<organism evidence="2 3">
    <name type="scientific">Parabacteroides goldsteinii DSM 19448 = WAL 12034</name>
    <dbReference type="NCBI Taxonomy" id="927665"/>
    <lineage>
        <taxon>Bacteria</taxon>
        <taxon>Pseudomonadati</taxon>
        <taxon>Bacteroidota</taxon>
        <taxon>Bacteroidia</taxon>
        <taxon>Bacteroidales</taxon>
        <taxon>Tannerellaceae</taxon>
        <taxon>Parabacteroides</taxon>
    </lineage>
</organism>
<keyword evidence="1" id="KW-1277">Toxin-antitoxin system</keyword>
<evidence type="ECO:0000313" key="2">
    <source>
        <dbReference type="EMBL" id="KKB45580.1"/>
    </source>
</evidence>